<dbReference type="EMBL" id="CAVMJV010000004">
    <property type="protein sequence ID" value="CAK5025670.1"/>
    <property type="molecule type" value="Genomic_DNA"/>
</dbReference>
<comment type="caution">
    <text evidence="1">The sequence shown here is derived from an EMBL/GenBank/DDBJ whole genome shotgun (WGS) entry which is preliminary data.</text>
</comment>
<dbReference type="Proteomes" id="UP001497535">
    <property type="component" value="Unassembled WGS sequence"/>
</dbReference>
<gene>
    <name evidence="1" type="ORF">MENTE1834_LOCUS5852</name>
</gene>
<organism evidence="1 2">
    <name type="scientific">Meloidogyne enterolobii</name>
    <name type="common">Root-knot nematode worm</name>
    <name type="synonym">Meloidogyne mayaguensis</name>
    <dbReference type="NCBI Taxonomy" id="390850"/>
    <lineage>
        <taxon>Eukaryota</taxon>
        <taxon>Metazoa</taxon>
        <taxon>Ecdysozoa</taxon>
        <taxon>Nematoda</taxon>
        <taxon>Chromadorea</taxon>
        <taxon>Rhabditida</taxon>
        <taxon>Tylenchina</taxon>
        <taxon>Tylenchomorpha</taxon>
        <taxon>Tylenchoidea</taxon>
        <taxon>Meloidogynidae</taxon>
        <taxon>Meloidogyninae</taxon>
        <taxon>Meloidogyne</taxon>
    </lineage>
</organism>
<proteinExistence type="predicted"/>
<evidence type="ECO:0000313" key="2">
    <source>
        <dbReference type="Proteomes" id="UP001497535"/>
    </source>
</evidence>
<accession>A0ACB0XZV7</accession>
<evidence type="ECO:0000313" key="1">
    <source>
        <dbReference type="EMBL" id="CAK5025670.1"/>
    </source>
</evidence>
<protein>
    <submittedName>
        <fullName evidence="1">Uncharacterized protein</fullName>
    </submittedName>
</protein>
<sequence length="656" mass="73999">MLTAPTAPEPKLTRTMIICEDVNRNDKDDNNDADNPLADHNLLLQEATPPDDQDRTLNMNKEHHQSLFCAPASPERSPSVLEQKPRVWRQQLGVPQRGFGSGNRADWDSSNRPVRLPRLVRRGVGGLKWRQTCGGTTNSTTTFTGRPKCIFKCDASNPKSSIYPDMPCLMCYEMRGYYGSGGGGGGDDEYYGGGGSEFDELLHLLSLVLSVEEERDKEKVIMLEKDEEEDLINEIFAAMSASRREVFFVVVSQPPRLLPAPECADIFTSRGFIAAPQSLRRPSLENYHQSQSYHQNYQQLEGVANNSVATTTSTSASGHASSGDFFNSHNCYYNNYNNNNSYNNECFNGDGGGNYFENCFENCFENYYNHNQHLSSSSEQYQQNINSSNFLNNSFNNSFNNNHNNQQQQQQNFPSNNYLTSSPQQYLASTTPSNPSSSYSSQNNNINNDWHFWIDDLIKQVQDEVAAEKKLFCMDRRPSTTFSDISANVGSVQQQNLFDDDEKVVNNNNNCATRFESGSVISPSLYSQSSSGCSSSSSIGNSPYSFNGTIIPTSTTQKQKQPILSNSDISSNTNYKLNKRAKKNSLLTLSREELAERKKQQNRVAAQRYRNRRTRTLESEKCEIDELESRNFKMREELAMLAKEIEKLRGQLLLSR</sequence>
<keyword evidence="2" id="KW-1185">Reference proteome</keyword>
<name>A0ACB0XZV7_MELEN</name>
<reference evidence="1" key="1">
    <citation type="submission" date="2023-11" db="EMBL/GenBank/DDBJ databases">
        <authorList>
            <person name="Poullet M."/>
        </authorList>
    </citation>
    <scope>NUCLEOTIDE SEQUENCE</scope>
    <source>
        <strain evidence="1">E1834</strain>
    </source>
</reference>